<dbReference type="Pfam" id="PF04773">
    <property type="entry name" value="FecR"/>
    <property type="match status" value="1"/>
</dbReference>
<dbReference type="InterPro" id="IPR012373">
    <property type="entry name" value="Ferrdict_sens_TM"/>
</dbReference>
<keyword evidence="1" id="KW-0812">Transmembrane</keyword>
<dbReference type="PIRSF" id="PIRSF018266">
    <property type="entry name" value="FecR"/>
    <property type="match status" value="1"/>
</dbReference>
<dbReference type="Proteomes" id="UP000428260">
    <property type="component" value="Chromosome"/>
</dbReference>
<evidence type="ECO:0000256" key="1">
    <source>
        <dbReference type="SAM" id="Phobius"/>
    </source>
</evidence>
<keyword evidence="1" id="KW-1133">Transmembrane helix</keyword>
<feature type="transmembrane region" description="Helical" evidence="1">
    <location>
        <begin position="79"/>
        <end position="98"/>
    </location>
</feature>
<evidence type="ECO:0000313" key="4">
    <source>
        <dbReference type="EMBL" id="QGY46209.1"/>
    </source>
</evidence>
<dbReference type="InterPro" id="IPR032508">
    <property type="entry name" value="FecR_C"/>
</dbReference>
<dbReference type="RefSeq" id="WP_158869346.1">
    <property type="nucleotide sequence ID" value="NZ_CP046401.1"/>
</dbReference>
<dbReference type="PANTHER" id="PTHR30273:SF2">
    <property type="entry name" value="PROTEIN FECR"/>
    <property type="match status" value="1"/>
</dbReference>
<dbReference type="Pfam" id="PF16344">
    <property type="entry name" value="FecR_C"/>
    <property type="match status" value="1"/>
</dbReference>
<protein>
    <submittedName>
        <fullName evidence="4">DUF4974 domain-containing protein</fullName>
    </submittedName>
</protein>
<evidence type="ECO:0000259" key="3">
    <source>
        <dbReference type="Pfam" id="PF16344"/>
    </source>
</evidence>
<accession>A0A6I6JXY5</accession>
<evidence type="ECO:0000259" key="2">
    <source>
        <dbReference type="Pfam" id="PF04773"/>
    </source>
</evidence>
<reference evidence="4 5" key="1">
    <citation type="submission" date="2019-11" db="EMBL/GenBank/DDBJ databases">
        <authorList>
            <person name="Zheng R.K."/>
            <person name="Sun C.M."/>
        </authorList>
    </citation>
    <scope>NUCLEOTIDE SEQUENCE [LARGE SCALE GENOMIC DNA]</scope>
    <source>
        <strain evidence="4 5">WC007</strain>
    </source>
</reference>
<keyword evidence="5" id="KW-1185">Reference proteome</keyword>
<dbReference type="GO" id="GO:0016989">
    <property type="term" value="F:sigma factor antagonist activity"/>
    <property type="evidence" value="ECO:0007669"/>
    <property type="project" value="TreeGrafter"/>
</dbReference>
<dbReference type="Gene3D" id="3.55.50.30">
    <property type="match status" value="1"/>
</dbReference>
<name>A0A6I6JXY5_9BACT</name>
<dbReference type="Gene3D" id="2.60.120.1440">
    <property type="match status" value="1"/>
</dbReference>
<dbReference type="KEGG" id="mcos:GM418_21850"/>
<organism evidence="4 5">
    <name type="scientific">Maribellus comscasis</name>
    <dbReference type="NCBI Taxonomy" id="2681766"/>
    <lineage>
        <taxon>Bacteria</taxon>
        <taxon>Pseudomonadati</taxon>
        <taxon>Bacteroidota</taxon>
        <taxon>Bacteroidia</taxon>
        <taxon>Marinilabiliales</taxon>
        <taxon>Prolixibacteraceae</taxon>
        <taxon>Maribellus</taxon>
    </lineage>
</organism>
<gene>
    <name evidence="4" type="ORF">GM418_21850</name>
</gene>
<dbReference type="AlphaFoldDB" id="A0A6I6JXY5"/>
<dbReference type="EMBL" id="CP046401">
    <property type="protein sequence ID" value="QGY46209.1"/>
    <property type="molecule type" value="Genomic_DNA"/>
</dbReference>
<feature type="domain" description="FecR protein" evidence="2">
    <location>
        <begin position="112"/>
        <end position="199"/>
    </location>
</feature>
<dbReference type="InterPro" id="IPR006860">
    <property type="entry name" value="FecR"/>
</dbReference>
<proteinExistence type="predicted"/>
<keyword evidence="1" id="KW-0472">Membrane</keyword>
<sequence>MEQIPIHRIIQSFENKLSEKEKEELDAWLSSSKENRQQFEELRKTYTATGKLKIDFNPDAKEGLEKVNKRIQSGKTKHIVWRAAAALLLLALATQLVLQIQEPNNRTEIVAQQRQIVFLPDSSKVILAKNACLSYPKTFKKNERDVKLNGTAYFEITKKPGKPFQIKTQHTKVEVLGTKFLVEADNPSTEKVTVDEGKVAFNSGSLFSGKKLILTKNEIGTWNAKTKKLSEEINQQQNSNSWLSGRFNFSNMPLSEVLKTLEQHFNKKIELNDKNAGALKYSGQFNSNYSLENIIKTICLTLDFSYEKNENTYVIKKP</sequence>
<dbReference type="PANTHER" id="PTHR30273">
    <property type="entry name" value="PERIPLASMIC SIGNAL SENSOR AND SIGMA FACTOR ACTIVATOR FECR-RELATED"/>
    <property type="match status" value="1"/>
</dbReference>
<evidence type="ECO:0000313" key="5">
    <source>
        <dbReference type="Proteomes" id="UP000428260"/>
    </source>
</evidence>
<feature type="domain" description="Protein FecR C-terminal" evidence="3">
    <location>
        <begin position="246"/>
        <end position="315"/>
    </location>
</feature>